<dbReference type="Proteomes" id="UP000663868">
    <property type="component" value="Unassembled WGS sequence"/>
</dbReference>
<dbReference type="Gene3D" id="3.30.420.10">
    <property type="entry name" value="Ribonuclease H-like superfamily/Ribonuclease H"/>
    <property type="match status" value="1"/>
</dbReference>
<feature type="compositionally biased region" description="Basic residues" evidence="1">
    <location>
        <begin position="54"/>
        <end position="63"/>
    </location>
</feature>
<feature type="domain" description="PAZ" evidence="2">
    <location>
        <begin position="358"/>
        <end position="465"/>
    </location>
</feature>
<dbReference type="Pfam" id="PF08699">
    <property type="entry name" value="ArgoL1"/>
    <property type="match status" value="1"/>
</dbReference>
<dbReference type="PROSITE" id="PS50822">
    <property type="entry name" value="PIWI"/>
    <property type="match status" value="1"/>
</dbReference>
<dbReference type="Gene3D" id="3.40.50.2300">
    <property type="match status" value="1"/>
</dbReference>
<evidence type="ECO:0000256" key="1">
    <source>
        <dbReference type="SAM" id="MobiDB-lite"/>
    </source>
</evidence>
<feature type="domain" description="Piwi" evidence="3">
    <location>
        <begin position="639"/>
        <end position="951"/>
    </location>
</feature>
<evidence type="ECO:0000313" key="4">
    <source>
        <dbReference type="EMBL" id="CAF1193926.1"/>
    </source>
</evidence>
<evidence type="ECO:0000259" key="2">
    <source>
        <dbReference type="PROSITE" id="PS50821"/>
    </source>
</evidence>
<dbReference type="SUPFAM" id="SSF53098">
    <property type="entry name" value="Ribonuclease H-like"/>
    <property type="match status" value="1"/>
</dbReference>
<dbReference type="InterPro" id="IPR036397">
    <property type="entry name" value="RNaseH_sf"/>
</dbReference>
<organism evidence="5 6">
    <name type="scientific">Adineta steineri</name>
    <dbReference type="NCBI Taxonomy" id="433720"/>
    <lineage>
        <taxon>Eukaryota</taxon>
        <taxon>Metazoa</taxon>
        <taxon>Spiralia</taxon>
        <taxon>Gnathifera</taxon>
        <taxon>Rotifera</taxon>
        <taxon>Eurotatoria</taxon>
        <taxon>Bdelloidea</taxon>
        <taxon>Adinetida</taxon>
        <taxon>Adinetidae</taxon>
        <taxon>Adineta</taxon>
    </lineage>
</organism>
<dbReference type="Pfam" id="PF02171">
    <property type="entry name" value="Piwi"/>
    <property type="match status" value="1"/>
</dbReference>
<evidence type="ECO:0000259" key="3">
    <source>
        <dbReference type="PROSITE" id="PS50822"/>
    </source>
</evidence>
<dbReference type="SMART" id="SM01163">
    <property type="entry name" value="DUF1785"/>
    <property type="match status" value="1"/>
</dbReference>
<accession>A0A818PGU3</accession>
<dbReference type="CDD" id="cd02846">
    <property type="entry name" value="PAZ_argonaute_like"/>
    <property type="match status" value="1"/>
</dbReference>
<dbReference type="InterPro" id="IPR032474">
    <property type="entry name" value="Argonaute_N"/>
</dbReference>
<dbReference type="EMBL" id="CAJNOE010000397">
    <property type="protein sequence ID" value="CAF1193926.1"/>
    <property type="molecule type" value="Genomic_DNA"/>
</dbReference>
<dbReference type="InterPro" id="IPR036085">
    <property type="entry name" value="PAZ_dom_sf"/>
</dbReference>
<protein>
    <submittedName>
        <fullName evidence="5">Uncharacterized protein</fullName>
    </submittedName>
</protein>
<name>A0A818PGU3_9BILA</name>
<dbReference type="AlphaFoldDB" id="A0A818PGU3"/>
<reference evidence="5" key="1">
    <citation type="submission" date="2021-02" db="EMBL/GenBank/DDBJ databases">
        <authorList>
            <person name="Nowell W R."/>
        </authorList>
    </citation>
    <scope>NUCLEOTIDE SEQUENCE</scope>
</reference>
<feature type="region of interest" description="Disordered" evidence="1">
    <location>
        <begin position="1"/>
        <end position="63"/>
    </location>
</feature>
<proteinExistence type="predicted"/>
<evidence type="ECO:0000313" key="6">
    <source>
        <dbReference type="Proteomes" id="UP000663868"/>
    </source>
</evidence>
<dbReference type="InterPro" id="IPR012337">
    <property type="entry name" value="RNaseH-like_sf"/>
</dbReference>
<dbReference type="EMBL" id="CAJOBB010000231">
    <property type="protein sequence ID" value="CAF3619771.1"/>
    <property type="molecule type" value="Genomic_DNA"/>
</dbReference>
<dbReference type="Gene3D" id="2.170.260.10">
    <property type="entry name" value="paz domain"/>
    <property type="match status" value="1"/>
</dbReference>
<dbReference type="SUPFAM" id="SSF101690">
    <property type="entry name" value="PAZ domain"/>
    <property type="match status" value="2"/>
</dbReference>
<comment type="caution">
    <text evidence="5">The sequence shown here is derived from an EMBL/GenBank/DDBJ whole genome shotgun (WGS) entry which is preliminary data.</text>
</comment>
<dbReference type="InterPro" id="IPR014811">
    <property type="entry name" value="ArgoL1"/>
</dbReference>
<gene>
    <name evidence="4" type="ORF">IZO911_LOCUS28205</name>
    <name evidence="5" type="ORF">KXQ929_LOCUS6088</name>
</gene>
<sequence length="998" mass="114743">MASAHQPKGRGRSRQQTNALESTVPTATEVNVATTSDSVEPLTTSQTTTMSGRGRGKNLKRKPVVPEPHMTIDIDSSNSSWKVSDLNNHQFWSNDRPLKPVELGTLGQQIKVLVNYFPVLQFPHKGLVYQYHFLAENKRKTSIPRIQRRALYNSWLHSFYEKHPQINPCKIVFDNQKIILTYEESLPNIDEFGITEPIMGINRANRSEEYNISVKRVGNAIDLASLASFKEIYEPNTENNLNIDDLQNIRQVLSIALHEHCSSTADYIYNRTFFRNPSPKTYGYWDLGLGKATWRGFYSCLLFTNGSQRLFMNLDVSHGIFQKKQSFLDFLRDVMLHSPCGKYHYRHNRNIKKAYINDVLEFFDRNMNNAYYAGELEFLLKNCKDLSVRSNVSDRVIGYKISGLGESASTQTFKWNERDKSVITVENFYIEKYGIELELVKYPSLPVVTMRNGSFLPMELLGVEPVRVKRITDEQRAMVCDNSSLKPSDYYRSIISVRNNTEEQNFENDPFIAAWNLQIDPKMHITSARIIPPPKIIYNSRYQISPQNGSPPSVWQSTNIKFYHPTSFPSVWAMINLSSTMDKKSCIEFYNKLRDVANERGINCPAPVIYEEYDLQQYSTDQLITALQDLMKKNNDCKFFLVALPENTDAKDRTYGEIKKLCELEYGLGIVTQMIKVGKKPWNYSKRNNLLLKINTKLNGINSILDVPEVIKSFFERGHHIMYVGIDLSHGAPGLSRGRSTVAVVASADDVPSRYFKEVYLQERPADTRRESWEYVVDMKQIMKSLIMQYYEKHQNHPPKAIIIYRDGISTSEFDTVFEKELTAIREACVELSSVYRPKLTYIVVNKRHHTRFFPEKDGDNVTAGTVVDSDDVTNPTTYSFFLNSHHSDKGTSRPTYYHVLYDDNKLKPDEVQMLTNALCYTSARCTRSISIPAPVKYADLLAFRANYYVNINEPPNTESTDQETNIPINQSVDVNNTIKSQRIVLSSKLENDCSYFL</sequence>
<dbReference type="InterPro" id="IPR003100">
    <property type="entry name" value="PAZ_dom"/>
</dbReference>
<evidence type="ECO:0000313" key="5">
    <source>
        <dbReference type="EMBL" id="CAF3619771.1"/>
    </source>
</evidence>
<dbReference type="Pfam" id="PF16486">
    <property type="entry name" value="ArgoN"/>
    <property type="match status" value="1"/>
</dbReference>
<dbReference type="PANTHER" id="PTHR22891">
    <property type="entry name" value="EUKARYOTIC TRANSLATION INITIATION FACTOR 2C"/>
    <property type="match status" value="1"/>
</dbReference>
<dbReference type="InterPro" id="IPR003165">
    <property type="entry name" value="Piwi"/>
</dbReference>
<dbReference type="PROSITE" id="PS50821">
    <property type="entry name" value="PAZ"/>
    <property type="match status" value="1"/>
</dbReference>
<dbReference type="SMART" id="SM00950">
    <property type="entry name" value="Piwi"/>
    <property type="match status" value="1"/>
</dbReference>
<dbReference type="Pfam" id="PF02170">
    <property type="entry name" value="PAZ"/>
    <property type="match status" value="1"/>
</dbReference>
<dbReference type="GO" id="GO:0003723">
    <property type="term" value="F:RNA binding"/>
    <property type="evidence" value="ECO:0007669"/>
    <property type="project" value="InterPro"/>
</dbReference>
<feature type="compositionally biased region" description="Polar residues" evidence="1">
    <location>
        <begin position="14"/>
        <end position="51"/>
    </location>
</feature>
<dbReference type="Proteomes" id="UP000663860">
    <property type="component" value="Unassembled WGS sequence"/>
</dbReference>